<feature type="compositionally biased region" description="Low complexity" evidence="1">
    <location>
        <begin position="219"/>
        <end position="232"/>
    </location>
</feature>
<evidence type="ECO:0000259" key="3">
    <source>
        <dbReference type="Pfam" id="PF07727"/>
    </source>
</evidence>
<dbReference type="Pfam" id="PF00098">
    <property type="entry name" value="zf-CCHC"/>
    <property type="match status" value="1"/>
</dbReference>
<dbReference type="GO" id="GO:0003676">
    <property type="term" value="F:nucleic acid binding"/>
    <property type="evidence" value="ECO:0007669"/>
    <property type="project" value="InterPro"/>
</dbReference>
<dbReference type="InterPro" id="IPR013103">
    <property type="entry name" value="RVT_2"/>
</dbReference>
<organism evidence="4">
    <name type="scientific">Tanacetum cinerariifolium</name>
    <name type="common">Dalmatian daisy</name>
    <name type="synonym">Chrysanthemum cinerariifolium</name>
    <dbReference type="NCBI Taxonomy" id="118510"/>
    <lineage>
        <taxon>Eukaryota</taxon>
        <taxon>Viridiplantae</taxon>
        <taxon>Streptophyta</taxon>
        <taxon>Embryophyta</taxon>
        <taxon>Tracheophyta</taxon>
        <taxon>Spermatophyta</taxon>
        <taxon>Magnoliopsida</taxon>
        <taxon>eudicotyledons</taxon>
        <taxon>Gunneridae</taxon>
        <taxon>Pentapetalae</taxon>
        <taxon>asterids</taxon>
        <taxon>campanulids</taxon>
        <taxon>Asterales</taxon>
        <taxon>Asteraceae</taxon>
        <taxon>Asteroideae</taxon>
        <taxon>Anthemideae</taxon>
        <taxon>Anthemidinae</taxon>
        <taxon>Tanacetum</taxon>
    </lineage>
</organism>
<comment type="caution">
    <text evidence="4">The sequence shown here is derived from an EMBL/GenBank/DDBJ whole genome shotgun (WGS) entry which is preliminary data.</text>
</comment>
<dbReference type="AlphaFoldDB" id="A0A699GMQ6"/>
<dbReference type="GO" id="GO:0008270">
    <property type="term" value="F:zinc ion binding"/>
    <property type="evidence" value="ECO:0007669"/>
    <property type="project" value="InterPro"/>
</dbReference>
<dbReference type="PANTHER" id="PTHR11439">
    <property type="entry name" value="GAG-POL-RELATED RETROTRANSPOSON"/>
    <property type="match status" value="1"/>
</dbReference>
<proteinExistence type="predicted"/>
<reference evidence="4" key="1">
    <citation type="journal article" date="2019" name="Sci. Rep.">
        <title>Draft genome of Tanacetum cinerariifolium, the natural source of mosquito coil.</title>
        <authorList>
            <person name="Yamashiro T."/>
            <person name="Shiraishi A."/>
            <person name="Satake H."/>
            <person name="Nakayama K."/>
        </authorList>
    </citation>
    <scope>NUCLEOTIDE SEQUENCE</scope>
</reference>
<dbReference type="Pfam" id="PF07727">
    <property type="entry name" value="RVT_2"/>
    <property type="match status" value="1"/>
</dbReference>
<feature type="compositionally biased region" description="Polar residues" evidence="1">
    <location>
        <begin position="237"/>
        <end position="254"/>
    </location>
</feature>
<feature type="domain" description="CCHC-type" evidence="2">
    <location>
        <begin position="266"/>
        <end position="279"/>
    </location>
</feature>
<feature type="domain" description="Reverse transcriptase Ty1/copia-type" evidence="3">
    <location>
        <begin position="37"/>
        <end position="113"/>
    </location>
</feature>
<evidence type="ECO:0000313" key="4">
    <source>
        <dbReference type="EMBL" id="GEU29978.1"/>
    </source>
</evidence>
<sequence>MQEELNEFERLKVWELVPRPDKVMVITLKWIYKEKKINFEESFALVAKLEAIRIFLAFAAHMNMIVYQMDVKTAFLNGILRKEVDVSQPNGFVDLDNPNHVYRLKKSLYGLNRLHARGMIYCHRFYYLKDSPKARLFPHCSSAEKAKISSCRPDLVYVVCMCARYQARPTEKHLHDVKRIFRYLRGTANQGLWYLKDFAIALRAFVDVDHVGCQDTRRSTSGSNGFSNSSSFLKGRQGQSYSGTGYKRNATSSGENNASGHAMVVKCYNCQGEGHMARQYTQPKQLRNVAWYKEKAMLAEAQEAGQILDEEQLAFLADSGVPDGQAIQIIIPNNATFQIEDLDTYDSDCDDISNEKAVLMANISNYGSDVISEKAQRIKPTFYDGVVISAKHIAMPVIDDEETLILEEESRSKRKGHWGLSFCKGQQYCVLVPTFWKFILNGPYIPTTVVVQVVAVTDDSLAVPEHAIVETPINMSPKNKAHFESEKEAIHLILTGIGDEIYSTIDACQIAWEI</sequence>
<evidence type="ECO:0000259" key="2">
    <source>
        <dbReference type="Pfam" id="PF00098"/>
    </source>
</evidence>
<accession>A0A699GMQ6</accession>
<dbReference type="InterPro" id="IPR001878">
    <property type="entry name" value="Znf_CCHC"/>
</dbReference>
<feature type="region of interest" description="Disordered" evidence="1">
    <location>
        <begin position="216"/>
        <end position="254"/>
    </location>
</feature>
<dbReference type="EMBL" id="BKCJ010000116">
    <property type="protein sequence ID" value="GEU29978.1"/>
    <property type="molecule type" value="Genomic_DNA"/>
</dbReference>
<protein>
    <submittedName>
        <fullName evidence="4">Retrovirus-related Pol polyprotein from transposon TNT 1-94</fullName>
    </submittedName>
</protein>
<dbReference type="PANTHER" id="PTHR11439:SF463">
    <property type="entry name" value="REVERSE TRANSCRIPTASE TY1_COPIA-TYPE DOMAIN-CONTAINING PROTEIN"/>
    <property type="match status" value="1"/>
</dbReference>
<evidence type="ECO:0000256" key="1">
    <source>
        <dbReference type="SAM" id="MobiDB-lite"/>
    </source>
</evidence>
<gene>
    <name evidence="4" type="ORF">Tci_001956</name>
</gene>
<name>A0A699GMQ6_TANCI</name>